<evidence type="ECO:0000259" key="6">
    <source>
        <dbReference type="PROSITE" id="PS50850"/>
    </source>
</evidence>
<dbReference type="PANTHER" id="PTHR23531:SF1">
    <property type="entry name" value="QUINOLENE RESISTANCE PROTEIN NORA"/>
    <property type="match status" value="1"/>
</dbReference>
<keyword evidence="4 5" id="KW-0472">Membrane</keyword>
<dbReference type="Proteomes" id="UP001596122">
    <property type="component" value="Unassembled WGS sequence"/>
</dbReference>
<accession>A0ABW0GNM1</accession>
<feature type="transmembrane region" description="Helical" evidence="5">
    <location>
        <begin position="139"/>
        <end position="158"/>
    </location>
</feature>
<protein>
    <submittedName>
        <fullName evidence="7">MFS transporter</fullName>
    </submittedName>
</protein>
<evidence type="ECO:0000313" key="7">
    <source>
        <dbReference type="EMBL" id="MFC5381548.1"/>
    </source>
</evidence>
<keyword evidence="2 5" id="KW-0812">Transmembrane</keyword>
<dbReference type="InterPro" id="IPR011701">
    <property type="entry name" value="MFS"/>
</dbReference>
<evidence type="ECO:0000256" key="4">
    <source>
        <dbReference type="ARBA" id="ARBA00023136"/>
    </source>
</evidence>
<evidence type="ECO:0000256" key="5">
    <source>
        <dbReference type="SAM" id="Phobius"/>
    </source>
</evidence>
<dbReference type="Gene3D" id="1.20.1250.20">
    <property type="entry name" value="MFS general substrate transporter like domains"/>
    <property type="match status" value="2"/>
</dbReference>
<feature type="domain" description="Major facilitator superfamily (MFS) profile" evidence="6">
    <location>
        <begin position="1"/>
        <end position="403"/>
    </location>
</feature>
<dbReference type="Pfam" id="PF07690">
    <property type="entry name" value="MFS_1"/>
    <property type="match status" value="1"/>
</dbReference>
<dbReference type="PROSITE" id="PS50850">
    <property type="entry name" value="MFS"/>
    <property type="match status" value="1"/>
</dbReference>
<evidence type="ECO:0000256" key="2">
    <source>
        <dbReference type="ARBA" id="ARBA00022692"/>
    </source>
</evidence>
<dbReference type="PANTHER" id="PTHR23531">
    <property type="entry name" value="QUINOLENE RESISTANCE PROTEIN NORA"/>
    <property type="match status" value="1"/>
</dbReference>
<feature type="transmembrane region" description="Helical" evidence="5">
    <location>
        <begin position="80"/>
        <end position="98"/>
    </location>
</feature>
<feature type="transmembrane region" description="Helical" evidence="5">
    <location>
        <begin position="47"/>
        <end position="68"/>
    </location>
</feature>
<dbReference type="SUPFAM" id="SSF103473">
    <property type="entry name" value="MFS general substrate transporter"/>
    <property type="match status" value="1"/>
</dbReference>
<reference evidence="8" key="1">
    <citation type="journal article" date="2019" name="Int. J. Syst. Evol. Microbiol.">
        <title>The Global Catalogue of Microorganisms (GCM) 10K type strain sequencing project: providing services to taxonomists for standard genome sequencing and annotation.</title>
        <authorList>
            <consortium name="The Broad Institute Genomics Platform"/>
            <consortium name="The Broad Institute Genome Sequencing Center for Infectious Disease"/>
            <person name="Wu L."/>
            <person name="Ma J."/>
        </authorList>
    </citation>
    <scope>NUCLEOTIDE SEQUENCE [LARGE SCALE GENOMIC DNA]</scope>
    <source>
        <strain evidence="8">CCUG 43114</strain>
    </source>
</reference>
<feature type="transmembrane region" description="Helical" evidence="5">
    <location>
        <begin position="382"/>
        <end position="402"/>
    </location>
</feature>
<dbReference type="InterPro" id="IPR020846">
    <property type="entry name" value="MFS_dom"/>
</dbReference>
<sequence length="416" mass="40976">MTPEAPVPLWALPGVRRLVGVTLAGMVGFAATLAALPWWAVQGGASLAQAGLVTTAMLTATVVTQALVPAVVRRLGNGRTLALGLVALGAPAPLYALTDDLLPLLVVSAVRGTGFAALTVVGSTLTWTLAPRGRHGETAGLYGLAVGLASVVVVPGAVALAQNVAFWPVALVAAAPLLGVRAALRMARDERADATAPVGSGPRGLAHHGRAVTAALVPSAVLLVVTLAGAGLMTFLPIERPAGVLAPVALLLFGATTAVARWRAGLLADRLGTRLLLPASAVVGALGLAGVGGALLLGDGWRAGALVLVAAFVCGVGYGAVQNLTLVAAFARVDGADTPTASAVWNLCFDGGTALGATLVGALAGASVGWSLAGAGTSESVGVPAALVVCACLVVLVAPLGAQRPQPSGRPAHASR</sequence>
<dbReference type="EMBL" id="JBHSLD010000009">
    <property type="protein sequence ID" value="MFC5381548.1"/>
    <property type="molecule type" value="Genomic_DNA"/>
</dbReference>
<organism evidence="7 8">
    <name type="scientific">Aquipuribacter nitratireducens</name>
    <dbReference type="NCBI Taxonomy" id="650104"/>
    <lineage>
        <taxon>Bacteria</taxon>
        <taxon>Bacillati</taxon>
        <taxon>Actinomycetota</taxon>
        <taxon>Actinomycetes</taxon>
        <taxon>Micrococcales</taxon>
        <taxon>Intrasporangiaceae</taxon>
        <taxon>Aquipuribacter</taxon>
    </lineage>
</organism>
<gene>
    <name evidence="7" type="ORF">ACFPJ6_12155</name>
</gene>
<feature type="transmembrane region" description="Helical" evidence="5">
    <location>
        <begin position="212"/>
        <end position="238"/>
    </location>
</feature>
<keyword evidence="8" id="KW-1185">Reference proteome</keyword>
<feature type="transmembrane region" description="Helical" evidence="5">
    <location>
        <begin position="104"/>
        <end position="127"/>
    </location>
</feature>
<feature type="transmembrane region" description="Helical" evidence="5">
    <location>
        <begin position="343"/>
        <end position="370"/>
    </location>
</feature>
<dbReference type="InterPro" id="IPR036259">
    <property type="entry name" value="MFS_trans_sf"/>
</dbReference>
<comment type="subcellular location">
    <subcellularLocation>
        <location evidence="1">Cell membrane</location>
        <topology evidence="1">Multi-pass membrane protein</topology>
    </subcellularLocation>
</comment>
<evidence type="ECO:0000256" key="1">
    <source>
        <dbReference type="ARBA" id="ARBA00004651"/>
    </source>
</evidence>
<dbReference type="RefSeq" id="WP_340269453.1">
    <property type="nucleotide sequence ID" value="NZ_JBBEOG010000004.1"/>
</dbReference>
<feature type="transmembrane region" description="Helical" evidence="5">
    <location>
        <begin position="164"/>
        <end position="184"/>
    </location>
</feature>
<feature type="transmembrane region" description="Helical" evidence="5">
    <location>
        <begin position="303"/>
        <end position="331"/>
    </location>
</feature>
<dbReference type="InterPro" id="IPR052714">
    <property type="entry name" value="MFS_Exporter"/>
</dbReference>
<keyword evidence="3 5" id="KW-1133">Transmembrane helix</keyword>
<comment type="caution">
    <text evidence="7">The sequence shown here is derived from an EMBL/GenBank/DDBJ whole genome shotgun (WGS) entry which is preliminary data.</text>
</comment>
<name>A0ABW0GNM1_9MICO</name>
<feature type="transmembrane region" description="Helical" evidence="5">
    <location>
        <begin position="244"/>
        <end position="263"/>
    </location>
</feature>
<feature type="transmembrane region" description="Helical" evidence="5">
    <location>
        <begin position="275"/>
        <end position="297"/>
    </location>
</feature>
<evidence type="ECO:0000313" key="8">
    <source>
        <dbReference type="Proteomes" id="UP001596122"/>
    </source>
</evidence>
<proteinExistence type="predicted"/>
<evidence type="ECO:0000256" key="3">
    <source>
        <dbReference type="ARBA" id="ARBA00022989"/>
    </source>
</evidence>
<feature type="transmembrane region" description="Helical" evidence="5">
    <location>
        <begin position="18"/>
        <end position="41"/>
    </location>
</feature>